<accession>A0A6P4C5G3</accession>
<evidence type="ECO:0000313" key="5">
    <source>
        <dbReference type="RefSeq" id="XP_015939985.1"/>
    </source>
</evidence>
<protein>
    <submittedName>
        <fullName evidence="5">Uncharacterized protein LOC107465520</fullName>
    </submittedName>
</protein>
<dbReference type="InterPro" id="IPR036875">
    <property type="entry name" value="Znf_CCHC_sf"/>
</dbReference>
<dbReference type="GO" id="GO:0003676">
    <property type="term" value="F:nucleic acid binding"/>
    <property type="evidence" value="ECO:0007669"/>
    <property type="project" value="InterPro"/>
</dbReference>
<dbReference type="PROSITE" id="PS50158">
    <property type="entry name" value="ZF_CCHC"/>
    <property type="match status" value="1"/>
</dbReference>
<dbReference type="KEGG" id="adu:107465520"/>
<keyword evidence="1" id="KW-0862">Zinc</keyword>
<dbReference type="InterPro" id="IPR001878">
    <property type="entry name" value="Znf_CCHC"/>
</dbReference>
<keyword evidence="1" id="KW-0479">Metal-binding</keyword>
<dbReference type="Gene3D" id="4.10.60.10">
    <property type="entry name" value="Zinc finger, CCHC-type"/>
    <property type="match status" value="1"/>
</dbReference>
<evidence type="ECO:0000313" key="4">
    <source>
        <dbReference type="Proteomes" id="UP000515211"/>
    </source>
</evidence>
<gene>
    <name evidence="5" type="primary">LOC107465520</name>
</gene>
<dbReference type="GO" id="GO:0008270">
    <property type="term" value="F:zinc ion binding"/>
    <property type="evidence" value="ECO:0007669"/>
    <property type="project" value="UniProtKB-KW"/>
</dbReference>
<name>A0A6P4C5G3_ARADU</name>
<keyword evidence="1" id="KW-0863">Zinc-finger</keyword>
<evidence type="ECO:0000256" key="1">
    <source>
        <dbReference type="PROSITE-ProRule" id="PRU00047"/>
    </source>
</evidence>
<dbReference type="Proteomes" id="UP000515211">
    <property type="component" value="Chromosome 9"/>
</dbReference>
<keyword evidence="4" id="KW-1185">Reference proteome</keyword>
<proteinExistence type="predicted"/>
<sequence length="194" mass="21929">MELMQLKQGSLFVADYISRLEALCRFSRVCQGAPKTYEGWKCIKYQRGLKDSITTVVALLKIQIFSDLVIKARVVEEYAKTVASSRDILGGNTSMESDDHLGPRGQNFKKDGHTPQYLQGQGNFRRDNKVQFHHMKGSRLCYACGLPGHLAKNCHRKGNQNMGQNQQPGRVFTKDAKEVTKLGLLMRGKRIKLL</sequence>
<dbReference type="SUPFAM" id="SSF57756">
    <property type="entry name" value="Retrovirus zinc finger-like domains"/>
    <property type="match status" value="1"/>
</dbReference>
<feature type="compositionally biased region" description="Basic and acidic residues" evidence="2">
    <location>
        <begin position="97"/>
        <end position="113"/>
    </location>
</feature>
<organism evidence="4 5">
    <name type="scientific">Arachis duranensis</name>
    <name type="common">Wild peanut</name>
    <dbReference type="NCBI Taxonomy" id="130453"/>
    <lineage>
        <taxon>Eukaryota</taxon>
        <taxon>Viridiplantae</taxon>
        <taxon>Streptophyta</taxon>
        <taxon>Embryophyta</taxon>
        <taxon>Tracheophyta</taxon>
        <taxon>Spermatophyta</taxon>
        <taxon>Magnoliopsida</taxon>
        <taxon>eudicotyledons</taxon>
        <taxon>Gunneridae</taxon>
        <taxon>Pentapetalae</taxon>
        <taxon>rosids</taxon>
        <taxon>fabids</taxon>
        <taxon>Fabales</taxon>
        <taxon>Fabaceae</taxon>
        <taxon>Papilionoideae</taxon>
        <taxon>50 kb inversion clade</taxon>
        <taxon>dalbergioids sensu lato</taxon>
        <taxon>Dalbergieae</taxon>
        <taxon>Pterocarpus clade</taxon>
        <taxon>Arachis</taxon>
    </lineage>
</organism>
<feature type="region of interest" description="Disordered" evidence="2">
    <location>
        <begin position="89"/>
        <end position="114"/>
    </location>
</feature>
<reference evidence="4" key="1">
    <citation type="journal article" date="2016" name="Nat. Genet.">
        <title>The genome sequences of Arachis duranensis and Arachis ipaensis, the diploid ancestors of cultivated peanut.</title>
        <authorList>
            <person name="Bertioli D.J."/>
            <person name="Cannon S.B."/>
            <person name="Froenicke L."/>
            <person name="Huang G."/>
            <person name="Farmer A.D."/>
            <person name="Cannon E.K."/>
            <person name="Liu X."/>
            <person name="Gao D."/>
            <person name="Clevenger J."/>
            <person name="Dash S."/>
            <person name="Ren L."/>
            <person name="Moretzsohn M.C."/>
            <person name="Shirasawa K."/>
            <person name="Huang W."/>
            <person name="Vidigal B."/>
            <person name="Abernathy B."/>
            <person name="Chu Y."/>
            <person name="Niederhuth C.E."/>
            <person name="Umale P."/>
            <person name="Araujo A.C."/>
            <person name="Kozik A."/>
            <person name="Kim K.D."/>
            <person name="Burow M.D."/>
            <person name="Varshney R.K."/>
            <person name="Wang X."/>
            <person name="Zhang X."/>
            <person name="Barkley N."/>
            <person name="Guimaraes P.M."/>
            <person name="Isobe S."/>
            <person name="Guo B."/>
            <person name="Liao B."/>
            <person name="Stalker H.T."/>
            <person name="Schmitz R.J."/>
            <person name="Scheffler B.E."/>
            <person name="Leal-Bertioli S.C."/>
            <person name="Xun X."/>
            <person name="Jackson S.A."/>
            <person name="Michelmore R."/>
            <person name="Ozias-Akins P."/>
        </authorList>
    </citation>
    <scope>NUCLEOTIDE SEQUENCE [LARGE SCALE GENOMIC DNA]</scope>
    <source>
        <strain evidence="4">cv. V14167</strain>
    </source>
</reference>
<reference evidence="5" key="2">
    <citation type="submission" date="2025-08" db="UniProtKB">
        <authorList>
            <consortium name="RefSeq"/>
        </authorList>
    </citation>
    <scope>IDENTIFICATION</scope>
    <source>
        <tissue evidence="5">Whole plant</tissue>
    </source>
</reference>
<evidence type="ECO:0000259" key="3">
    <source>
        <dbReference type="PROSITE" id="PS50158"/>
    </source>
</evidence>
<dbReference type="GeneID" id="107465520"/>
<dbReference type="RefSeq" id="XP_015939985.1">
    <property type="nucleotide sequence ID" value="XM_016084499.1"/>
</dbReference>
<evidence type="ECO:0000256" key="2">
    <source>
        <dbReference type="SAM" id="MobiDB-lite"/>
    </source>
</evidence>
<dbReference type="AlphaFoldDB" id="A0A6P4C5G3"/>
<feature type="domain" description="CCHC-type" evidence="3">
    <location>
        <begin position="141"/>
        <end position="154"/>
    </location>
</feature>